<dbReference type="PANTHER" id="PTHR30502:SF0">
    <property type="entry name" value="PHOSPHOENOLPYRUVATE CARBOXYLASE FAMILY PROTEIN"/>
    <property type="match status" value="1"/>
</dbReference>
<feature type="domain" description="HpcH/HpaI aldolase/citrate lyase" evidence="4">
    <location>
        <begin position="34"/>
        <end position="247"/>
    </location>
</feature>
<evidence type="ECO:0000259" key="4">
    <source>
        <dbReference type="Pfam" id="PF03328"/>
    </source>
</evidence>
<dbReference type="EMBL" id="LT670817">
    <property type="protein sequence ID" value="SHH65385.1"/>
    <property type="molecule type" value="Genomic_DNA"/>
</dbReference>
<dbReference type="AlphaFoldDB" id="A0A1M5UQZ9"/>
<evidence type="ECO:0000256" key="1">
    <source>
        <dbReference type="ARBA" id="ARBA00005568"/>
    </source>
</evidence>
<keyword evidence="3" id="KW-0456">Lyase</keyword>
<dbReference type="OrthoDB" id="9802624at2"/>
<dbReference type="InterPro" id="IPR015813">
    <property type="entry name" value="Pyrv/PenolPyrv_kinase-like_dom"/>
</dbReference>
<dbReference type="InterPro" id="IPR050251">
    <property type="entry name" value="HpcH-HpaI_aldolase"/>
</dbReference>
<evidence type="ECO:0000313" key="6">
    <source>
        <dbReference type="Proteomes" id="UP000189796"/>
    </source>
</evidence>
<dbReference type="GO" id="GO:0005737">
    <property type="term" value="C:cytoplasm"/>
    <property type="evidence" value="ECO:0007669"/>
    <property type="project" value="TreeGrafter"/>
</dbReference>
<keyword evidence="2" id="KW-0479">Metal-binding</keyword>
<protein>
    <submittedName>
        <fullName evidence="5">4-hydroxy-2-oxoheptanedioate aldolase</fullName>
    </submittedName>
</protein>
<dbReference type="PANTHER" id="PTHR30502">
    <property type="entry name" value="2-KETO-3-DEOXY-L-RHAMNONATE ALDOLASE"/>
    <property type="match status" value="1"/>
</dbReference>
<comment type="similarity">
    <text evidence="1">Belongs to the HpcH/HpaI aldolase family.</text>
</comment>
<reference evidence="5 6" key="1">
    <citation type="submission" date="2016-11" db="EMBL/GenBank/DDBJ databases">
        <authorList>
            <person name="Jaros S."/>
            <person name="Januszkiewicz K."/>
            <person name="Wedrychowicz H."/>
        </authorList>
    </citation>
    <scope>NUCLEOTIDE SEQUENCE [LARGE SCALE GENOMIC DNA]</scope>
    <source>
        <strain evidence="5 6">GAS138</strain>
    </source>
</reference>
<evidence type="ECO:0000313" key="5">
    <source>
        <dbReference type="EMBL" id="SHH65385.1"/>
    </source>
</evidence>
<dbReference type="GO" id="GO:0046872">
    <property type="term" value="F:metal ion binding"/>
    <property type="evidence" value="ECO:0007669"/>
    <property type="project" value="UniProtKB-KW"/>
</dbReference>
<dbReference type="InterPro" id="IPR040442">
    <property type="entry name" value="Pyrv_kinase-like_dom_sf"/>
</dbReference>
<gene>
    <name evidence="5" type="ORF">SAMN05443248_5552</name>
</gene>
<dbReference type="Gene3D" id="3.20.20.60">
    <property type="entry name" value="Phosphoenolpyruvate-binding domains"/>
    <property type="match status" value="1"/>
</dbReference>
<evidence type="ECO:0000256" key="2">
    <source>
        <dbReference type="ARBA" id="ARBA00022723"/>
    </source>
</evidence>
<dbReference type="SUPFAM" id="SSF51621">
    <property type="entry name" value="Phosphoenolpyruvate/pyruvate domain"/>
    <property type="match status" value="1"/>
</dbReference>
<proteinExistence type="inferred from homology"/>
<organism evidence="5 6">
    <name type="scientific">Bradyrhizobium erythrophlei</name>
    <dbReference type="NCBI Taxonomy" id="1437360"/>
    <lineage>
        <taxon>Bacteria</taxon>
        <taxon>Pseudomonadati</taxon>
        <taxon>Pseudomonadota</taxon>
        <taxon>Alphaproteobacteria</taxon>
        <taxon>Hyphomicrobiales</taxon>
        <taxon>Nitrobacteraceae</taxon>
        <taxon>Bradyrhizobium</taxon>
    </lineage>
</organism>
<name>A0A1M5UQZ9_9BRAD</name>
<dbReference type="Proteomes" id="UP000189796">
    <property type="component" value="Chromosome I"/>
</dbReference>
<evidence type="ECO:0000256" key="3">
    <source>
        <dbReference type="ARBA" id="ARBA00023239"/>
    </source>
</evidence>
<accession>A0A1M5UQZ9</accession>
<sequence length="259" mass="27901">MTPVTPAPLNRLRKQWREGRPTFGAIATIPSIQTVQIMARSGFDWIIVDLEHGPIDLGSAHGMIVATSGTPCVPLARIAANEPWLAKAPMDIGALGINFPMICSRADAEKAVRSVRYPPRGDRLWGPFHAPFRWGVSMPDYMATADDDMICMITIEHVEAVNHIDEIMAVPGIDVAVIGPGDLATSIDKHGRADDPEVLALMARAEAGILKSGVPIGGVARTAEQANRMIDRGYLALALGFDWSLFARGIAASFDGIKR</sequence>
<dbReference type="GO" id="GO:0016832">
    <property type="term" value="F:aldehyde-lyase activity"/>
    <property type="evidence" value="ECO:0007669"/>
    <property type="project" value="TreeGrafter"/>
</dbReference>
<dbReference type="Pfam" id="PF03328">
    <property type="entry name" value="HpcH_HpaI"/>
    <property type="match status" value="1"/>
</dbReference>
<dbReference type="InterPro" id="IPR005000">
    <property type="entry name" value="Aldolase/citrate-lyase_domain"/>
</dbReference>